<sequence length="106" mass="12501">MYADGIRASSALQLNVRRQAWPEWRDSLSPTVLRAGGFRFYFFSREETRMHVHVYCERGEAKFWLEPAIELAHNSGLTARQIRLVNALIEEHENEIRNAWQTHFGR</sequence>
<name>A0A0K2G9I5_NITMO</name>
<dbReference type="InterPro" id="IPR025427">
    <property type="entry name" value="DUF4160"/>
</dbReference>
<dbReference type="STRING" id="42253.NITMOv2_0827"/>
<dbReference type="KEGG" id="nmv:NITMOv2_0827"/>
<proteinExistence type="predicted"/>
<accession>A0A0K2G9I5</accession>
<dbReference type="EMBL" id="CP011801">
    <property type="protein sequence ID" value="ALA57262.1"/>
    <property type="molecule type" value="Genomic_DNA"/>
</dbReference>
<reference evidence="1 2" key="1">
    <citation type="journal article" date="2015" name="Proc. Natl. Acad. Sci. U.S.A.">
        <title>Expanded metabolic versatility of ubiquitous nitrite-oxidizing bacteria from the genus Nitrospira.</title>
        <authorList>
            <person name="Koch H."/>
            <person name="Lucker S."/>
            <person name="Albertsen M."/>
            <person name="Kitzinger K."/>
            <person name="Herbold C."/>
            <person name="Spieck E."/>
            <person name="Nielsen P.H."/>
            <person name="Wagner M."/>
            <person name="Daims H."/>
        </authorList>
    </citation>
    <scope>NUCLEOTIDE SEQUENCE [LARGE SCALE GENOMIC DNA]</scope>
    <source>
        <strain evidence="1 2">NSP M-1</strain>
    </source>
</reference>
<evidence type="ECO:0000313" key="1">
    <source>
        <dbReference type="EMBL" id="ALA57262.1"/>
    </source>
</evidence>
<dbReference type="AlphaFoldDB" id="A0A0K2G9I5"/>
<organism evidence="1 2">
    <name type="scientific">Nitrospira moscoviensis</name>
    <dbReference type="NCBI Taxonomy" id="42253"/>
    <lineage>
        <taxon>Bacteria</taxon>
        <taxon>Pseudomonadati</taxon>
        <taxon>Nitrospirota</taxon>
        <taxon>Nitrospiria</taxon>
        <taxon>Nitrospirales</taxon>
        <taxon>Nitrospiraceae</taxon>
        <taxon>Nitrospira</taxon>
    </lineage>
</organism>
<gene>
    <name evidence="1" type="ORF">NITMOv2_0827</name>
</gene>
<protein>
    <recommendedName>
        <fullName evidence="3">DUF4160 domain-containing protein</fullName>
    </recommendedName>
</protein>
<dbReference type="Pfam" id="PF13711">
    <property type="entry name" value="DUF4160"/>
    <property type="match status" value="1"/>
</dbReference>
<evidence type="ECO:0008006" key="3">
    <source>
        <dbReference type="Google" id="ProtNLM"/>
    </source>
</evidence>
<evidence type="ECO:0000313" key="2">
    <source>
        <dbReference type="Proteomes" id="UP000069205"/>
    </source>
</evidence>
<keyword evidence="2" id="KW-1185">Reference proteome</keyword>
<dbReference type="Proteomes" id="UP000069205">
    <property type="component" value="Chromosome"/>
</dbReference>